<evidence type="ECO:0000256" key="8">
    <source>
        <dbReference type="SAM" id="SignalP"/>
    </source>
</evidence>
<evidence type="ECO:0000256" key="1">
    <source>
        <dbReference type="ARBA" id="ARBA00001971"/>
    </source>
</evidence>
<feature type="binding site" description="axial binding residue" evidence="6">
    <location>
        <position position="456"/>
    </location>
    <ligand>
        <name>heme</name>
        <dbReference type="ChEBI" id="CHEBI:30413"/>
    </ligand>
    <ligandPart>
        <name>Fe</name>
        <dbReference type="ChEBI" id="CHEBI:18248"/>
    </ligandPart>
</feature>
<dbReference type="PANTHER" id="PTHR24305:SF172">
    <property type="entry name" value="P450, PUTATIVE (EUROFUNG)-RELATED"/>
    <property type="match status" value="1"/>
</dbReference>
<organism evidence="9 10">
    <name type="scientific">Aspergillus cristatus</name>
    <name type="common">Chinese Fuzhuan brick tea-fermentation fungus</name>
    <name type="synonym">Eurotium cristatum</name>
    <dbReference type="NCBI Taxonomy" id="573508"/>
    <lineage>
        <taxon>Eukaryota</taxon>
        <taxon>Fungi</taxon>
        <taxon>Dikarya</taxon>
        <taxon>Ascomycota</taxon>
        <taxon>Pezizomycotina</taxon>
        <taxon>Eurotiomycetes</taxon>
        <taxon>Eurotiomycetidae</taxon>
        <taxon>Eurotiales</taxon>
        <taxon>Aspergillaceae</taxon>
        <taxon>Aspergillus</taxon>
        <taxon>Aspergillus subgen. Aspergillus</taxon>
    </lineage>
</organism>
<evidence type="ECO:0000256" key="2">
    <source>
        <dbReference type="ARBA" id="ARBA00010617"/>
    </source>
</evidence>
<comment type="caution">
    <text evidence="9">The sequence shown here is derived from an EMBL/GenBank/DDBJ whole genome shotgun (WGS) entry which is preliminary data.</text>
</comment>
<dbReference type="InterPro" id="IPR017972">
    <property type="entry name" value="Cyt_P450_CS"/>
</dbReference>
<dbReference type="GO" id="GO:0004497">
    <property type="term" value="F:monooxygenase activity"/>
    <property type="evidence" value="ECO:0007669"/>
    <property type="project" value="UniProtKB-KW"/>
</dbReference>
<dbReference type="PANTHER" id="PTHR24305">
    <property type="entry name" value="CYTOCHROME P450"/>
    <property type="match status" value="1"/>
</dbReference>
<accession>A0A1E3BD45</accession>
<dbReference type="CDD" id="cd11061">
    <property type="entry name" value="CYP67-like"/>
    <property type="match status" value="1"/>
</dbReference>
<dbReference type="InterPro" id="IPR001128">
    <property type="entry name" value="Cyt_P450"/>
</dbReference>
<dbReference type="Pfam" id="PF00067">
    <property type="entry name" value="p450"/>
    <property type="match status" value="1"/>
</dbReference>
<dbReference type="EMBL" id="JXNT01000005">
    <property type="protein sequence ID" value="ODM18808.1"/>
    <property type="molecule type" value="Genomic_DNA"/>
</dbReference>
<evidence type="ECO:0000256" key="3">
    <source>
        <dbReference type="ARBA" id="ARBA00022723"/>
    </source>
</evidence>
<feature type="signal peptide" evidence="8">
    <location>
        <begin position="1"/>
        <end position="21"/>
    </location>
</feature>
<evidence type="ECO:0000256" key="5">
    <source>
        <dbReference type="ARBA" id="ARBA00023004"/>
    </source>
</evidence>
<dbReference type="InterPro" id="IPR036396">
    <property type="entry name" value="Cyt_P450_sf"/>
</dbReference>
<dbReference type="Proteomes" id="UP000094569">
    <property type="component" value="Unassembled WGS sequence"/>
</dbReference>
<keyword evidence="8" id="KW-0732">Signal</keyword>
<dbReference type="OrthoDB" id="2789670at2759"/>
<comment type="similarity">
    <text evidence="2 7">Belongs to the cytochrome P450 family.</text>
</comment>
<reference evidence="9 10" key="1">
    <citation type="journal article" date="2016" name="BMC Genomics">
        <title>Comparative genomic and transcriptomic analyses of the Fuzhuan brick tea-fermentation fungus Aspergillus cristatus.</title>
        <authorList>
            <person name="Ge Y."/>
            <person name="Wang Y."/>
            <person name="Liu Y."/>
            <person name="Tan Y."/>
            <person name="Ren X."/>
            <person name="Zhang X."/>
            <person name="Hyde K.D."/>
            <person name="Liu Y."/>
            <person name="Liu Z."/>
        </authorList>
    </citation>
    <scope>NUCLEOTIDE SEQUENCE [LARGE SCALE GENOMIC DNA]</scope>
    <source>
        <strain evidence="9 10">GZAAS20.1005</strain>
    </source>
</reference>
<dbReference type="GO" id="GO:0016705">
    <property type="term" value="F:oxidoreductase activity, acting on paired donors, with incorporation or reduction of molecular oxygen"/>
    <property type="evidence" value="ECO:0007669"/>
    <property type="project" value="InterPro"/>
</dbReference>
<dbReference type="GO" id="GO:0020037">
    <property type="term" value="F:heme binding"/>
    <property type="evidence" value="ECO:0007669"/>
    <property type="project" value="InterPro"/>
</dbReference>
<keyword evidence="7" id="KW-0503">Monooxygenase</keyword>
<evidence type="ECO:0000256" key="7">
    <source>
        <dbReference type="RuleBase" id="RU000461"/>
    </source>
</evidence>
<dbReference type="InterPro" id="IPR050121">
    <property type="entry name" value="Cytochrome_P450_monoxygenase"/>
</dbReference>
<dbReference type="VEuPathDB" id="FungiDB:SI65_05425"/>
<dbReference type="Gene3D" id="1.10.630.10">
    <property type="entry name" value="Cytochrome P450"/>
    <property type="match status" value="1"/>
</dbReference>
<keyword evidence="10" id="KW-1185">Reference proteome</keyword>
<sequence>MALTLLFITLLACLCIKRLLSYLHSTNRLRKYPSLTPLSGLTSLSYLYYRSHPFRTRHLYLKHKKHPIIRLAPNTLSFASVQAIKDIYGHGTPCRKDDVYHLTMGSHANVLNIVDRGEHARKRRMLAHAFAARNLEGWEEKIGEKVGRLVMQLDRRCTCCLGDDGLVEMEDVTVDFRLWANLFTVDAIVDLALSEKLGMLDSGRDMVSIEGVDGAKYIDSLHCGGRFVSKFVGTTDWFRFLKTASIWLKPYLRSQWERGQNFGRIVCTLVDRRLRRQQCGDQLDDFFDFLMTDKSGNARCLERGEIEAETGILLDAGSDTTAIALTHVLYYLIKSPRSLTKLRKEVASAISEETIAPYAKVKSLPYLKACLDESLRLSPPVSRGLERRTPSGGMQIAGETIPGDVAVSVPTYVVQRNLTVFPEPDEYRPERWLEGGEKAKQLRDAFIPFSTGARGCIGRNISMMEQQIVVATLVHRYDFALPSDDWELEWEEAFLLWPAKMPLKIWRRDVSVC</sequence>
<evidence type="ECO:0000313" key="9">
    <source>
        <dbReference type="EMBL" id="ODM18808.1"/>
    </source>
</evidence>
<keyword evidence="4 7" id="KW-0560">Oxidoreductase</keyword>
<keyword evidence="3 6" id="KW-0479">Metal-binding</keyword>
<feature type="chain" id="PRO_5009123596" description="Benzoate 4-monooxygenase cytochrome P450" evidence="8">
    <location>
        <begin position="22"/>
        <end position="513"/>
    </location>
</feature>
<dbReference type="PROSITE" id="PS00086">
    <property type="entry name" value="CYTOCHROME_P450"/>
    <property type="match status" value="1"/>
</dbReference>
<evidence type="ECO:0000256" key="4">
    <source>
        <dbReference type="ARBA" id="ARBA00023002"/>
    </source>
</evidence>
<evidence type="ECO:0000313" key="10">
    <source>
        <dbReference type="Proteomes" id="UP000094569"/>
    </source>
</evidence>
<dbReference type="AlphaFoldDB" id="A0A1E3BD45"/>
<keyword evidence="5 6" id="KW-0408">Iron</keyword>
<keyword evidence="6 7" id="KW-0349">Heme</keyword>
<dbReference type="PRINTS" id="PR00385">
    <property type="entry name" value="P450"/>
</dbReference>
<dbReference type="GO" id="GO:0005506">
    <property type="term" value="F:iron ion binding"/>
    <property type="evidence" value="ECO:0007669"/>
    <property type="project" value="InterPro"/>
</dbReference>
<comment type="cofactor">
    <cofactor evidence="1 6">
        <name>heme</name>
        <dbReference type="ChEBI" id="CHEBI:30413"/>
    </cofactor>
</comment>
<evidence type="ECO:0000256" key="6">
    <source>
        <dbReference type="PIRSR" id="PIRSR602401-1"/>
    </source>
</evidence>
<name>A0A1E3BD45_ASPCR</name>
<evidence type="ECO:0008006" key="11">
    <source>
        <dbReference type="Google" id="ProtNLM"/>
    </source>
</evidence>
<dbReference type="InterPro" id="IPR002401">
    <property type="entry name" value="Cyt_P450_E_grp-I"/>
</dbReference>
<dbReference type="PRINTS" id="PR00463">
    <property type="entry name" value="EP450I"/>
</dbReference>
<dbReference type="STRING" id="573508.A0A1E3BD45"/>
<gene>
    <name evidence="9" type="ORF">SI65_05425</name>
</gene>
<dbReference type="SUPFAM" id="SSF48264">
    <property type="entry name" value="Cytochrome P450"/>
    <property type="match status" value="1"/>
</dbReference>
<protein>
    <recommendedName>
        <fullName evidence="11">Benzoate 4-monooxygenase cytochrome P450</fullName>
    </recommendedName>
</protein>
<proteinExistence type="inferred from homology"/>